<name>A0A0A0JJN4_9MICO</name>
<reference evidence="2 3" key="1">
    <citation type="submission" date="2013-08" db="EMBL/GenBank/DDBJ databases">
        <title>The genome sequence of Knoellia subterranea.</title>
        <authorList>
            <person name="Zhu W."/>
            <person name="Wang G."/>
        </authorList>
    </citation>
    <scope>NUCLEOTIDE SEQUENCE [LARGE SCALE GENOMIC DNA]</scope>
    <source>
        <strain evidence="2 3">KCTC 19937</strain>
    </source>
</reference>
<gene>
    <name evidence="2" type="ORF">N803_14245</name>
</gene>
<comment type="caution">
    <text evidence="2">The sequence shown here is derived from an EMBL/GenBank/DDBJ whole genome shotgun (WGS) entry which is preliminary data.</text>
</comment>
<dbReference type="AlphaFoldDB" id="A0A0A0JJN4"/>
<organism evidence="2 3">
    <name type="scientific">Knoellia subterranea KCTC 19937</name>
    <dbReference type="NCBI Taxonomy" id="1385521"/>
    <lineage>
        <taxon>Bacteria</taxon>
        <taxon>Bacillati</taxon>
        <taxon>Actinomycetota</taxon>
        <taxon>Actinomycetes</taxon>
        <taxon>Micrococcales</taxon>
        <taxon>Intrasporangiaceae</taxon>
        <taxon>Knoellia</taxon>
    </lineage>
</organism>
<dbReference type="Proteomes" id="UP000030011">
    <property type="component" value="Unassembled WGS sequence"/>
</dbReference>
<proteinExistence type="predicted"/>
<dbReference type="EMBL" id="AVPK01000005">
    <property type="protein sequence ID" value="KGN37605.1"/>
    <property type="molecule type" value="Genomic_DNA"/>
</dbReference>
<feature type="compositionally biased region" description="Low complexity" evidence="1">
    <location>
        <begin position="23"/>
        <end position="50"/>
    </location>
</feature>
<sequence>MGSVHVPVALTSELVRQVRPSRARTTSRSPSSVLSLTTSLTSTGRTIGRS</sequence>
<protein>
    <submittedName>
        <fullName evidence="2">Uncharacterized protein</fullName>
    </submittedName>
</protein>
<feature type="region of interest" description="Disordered" evidence="1">
    <location>
        <begin position="16"/>
        <end position="50"/>
    </location>
</feature>
<evidence type="ECO:0000313" key="2">
    <source>
        <dbReference type="EMBL" id="KGN37605.1"/>
    </source>
</evidence>
<evidence type="ECO:0000256" key="1">
    <source>
        <dbReference type="SAM" id="MobiDB-lite"/>
    </source>
</evidence>
<evidence type="ECO:0000313" key="3">
    <source>
        <dbReference type="Proteomes" id="UP000030011"/>
    </source>
</evidence>
<accession>A0A0A0JJN4</accession>
<keyword evidence="3" id="KW-1185">Reference proteome</keyword>